<proteinExistence type="predicted"/>
<comment type="caution">
    <text evidence="1">The sequence shown here is derived from an EMBL/GenBank/DDBJ whole genome shotgun (WGS) entry which is preliminary data.</text>
</comment>
<gene>
    <name evidence="1" type="ORF">WICPIJ_003049</name>
</gene>
<dbReference type="EMBL" id="JAEUBG010001697">
    <property type="protein sequence ID" value="KAH3685982.1"/>
    <property type="molecule type" value="Genomic_DNA"/>
</dbReference>
<reference evidence="1" key="2">
    <citation type="submission" date="2021-01" db="EMBL/GenBank/DDBJ databases">
        <authorList>
            <person name="Schikora-Tamarit M.A."/>
        </authorList>
    </citation>
    <scope>NUCLEOTIDE SEQUENCE</scope>
    <source>
        <strain evidence="1">CBS2887</strain>
    </source>
</reference>
<evidence type="ECO:0000313" key="1">
    <source>
        <dbReference type="EMBL" id="KAH3685982.1"/>
    </source>
</evidence>
<name>A0A9P8Q7U1_WICPI</name>
<dbReference type="Proteomes" id="UP000774326">
    <property type="component" value="Unassembled WGS sequence"/>
</dbReference>
<organism evidence="1 2">
    <name type="scientific">Wickerhamomyces pijperi</name>
    <name type="common">Yeast</name>
    <name type="synonym">Pichia pijperi</name>
    <dbReference type="NCBI Taxonomy" id="599730"/>
    <lineage>
        <taxon>Eukaryota</taxon>
        <taxon>Fungi</taxon>
        <taxon>Dikarya</taxon>
        <taxon>Ascomycota</taxon>
        <taxon>Saccharomycotina</taxon>
        <taxon>Saccharomycetes</taxon>
        <taxon>Phaffomycetales</taxon>
        <taxon>Wickerhamomycetaceae</taxon>
        <taxon>Wickerhamomyces</taxon>
    </lineage>
</organism>
<keyword evidence="2" id="KW-1185">Reference proteome</keyword>
<protein>
    <submittedName>
        <fullName evidence="1">Uncharacterized protein</fullName>
    </submittedName>
</protein>
<dbReference type="AlphaFoldDB" id="A0A9P8Q7U1"/>
<sequence>MIPQVKHHCITEVAKPFFLSGNTSDMYTDNMAEKIPTERPFTALPAITIHKSVTSTEMAEPIIHKIEPNCIVKTLPSISLATPAIQQPKKAPAGLDPAIIPCCSELGLSKYLMNCSELTNTAIEEVSNPKRAPPKARIQRILLVSYVLKPIS</sequence>
<evidence type="ECO:0000313" key="2">
    <source>
        <dbReference type="Proteomes" id="UP000774326"/>
    </source>
</evidence>
<accession>A0A9P8Q7U1</accession>
<reference evidence="1" key="1">
    <citation type="journal article" date="2021" name="Open Biol.">
        <title>Shared evolutionary footprints suggest mitochondrial oxidative damage underlies multiple complex I losses in fungi.</title>
        <authorList>
            <person name="Schikora-Tamarit M.A."/>
            <person name="Marcet-Houben M."/>
            <person name="Nosek J."/>
            <person name="Gabaldon T."/>
        </authorList>
    </citation>
    <scope>NUCLEOTIDE SEQUENCE</scope>
    <source>
        <strain evidence="1">CBS2887</strain>
    </source>
</reference>